<dbReference type="Gene3D" id="3.30.70.20">
    <property type="match status" value="2"/>
</dbReference>
<dbReference type="AlphaFoldDB" id="A0A953M2F4"/>
<dbReference type="InterPro" id="IPR017896">
    <property type="entry name" value="4Fe4S_Fe-S-bd"/>
</dbReference>
<dbReference type="GO" id="GO:0046872">
    <property type="term" value="F:metal ion binding"/>
    <property type="evidence" value="ECO:0007669"/>
    <property type="project" value="UniProtKB-KW"/>
</dbReference>
<evidence type="ECO:0000259" key="5">
    <source>
        <dbReference type="PROSITE" id="PS51379"/>
    </source>
</evidence>
<dbReference type="EMBL" id="JAIOIV010000127">
    <property type="protein sequence ID" value="MBZ0157717.1"/>
    <property type="molecule type" value="Genomic_DNA"/>
</dbReference>
<protein>
    <submittedName>
        <fullName evidence="6">4Fe-4S binding protein</fullName>
    </submittedName>
</protein>
<organism evidence="6 7">
    <name type="scientific">Candidatus Nitrobium versatile</name>
    <dbReference type="NCBI Taxonomy" id="2884831"/>
    <lineage>
        <taxon>Bacteria</taxon>
        <taxon>Pseudomonadati</taxon>
        <taxon>Nitrospirota</taxon>
        <taxon>Nitrospiria</taxon>
        <taxon>Nitrospirales</taxon>
        <taxon>Nitrospiraceae</taxon>
        <taxon>Candidatus Nitrobium</taxon>
    </lineage>
</organism>
<keyword evidence="1" id="KW-0004">4Fe-4S</keyword>
<evidence type="ECO:0000313" key="7">
    <source>
        <dbReference type="Proteomes" id="UP000705867"/>
    </source>
</evidence>
<evidence type="ECO:0000313" key="6">
    <source>
        <dbReference type="EMBL" id="MBZ0157717.1"/>
    </source>
</evidence>
<reference evidence="6" key="2">
    <citation type="submission" date="2021-08" db="EMBL/GenBank/DDBJ databases">
        <authorList>
            <person name="Dalcin Martins P."/>
        </authorList>
    </citation>
    <scope>NUCLEOTIDE SEQUENCE</scope>
    <source>
        <strain evidence="6">MAG_39</strain>
    </source>
</reference>
<evidence type="ECO:0000256" key="4">
    <source>
        <dbReference type="ARBA" id="ARBA00023014"/>
    </source>
</evidence>
<feature type="domain" description="4Fe-4S ferredoxin-type" evidence="5">
    <location>
        <begin position="320"/>
        <end position="349"/>
    </location>
</feature>
<feature type="domain" description="4Fe-4S ferredoxin-type" evidence="5">
    <location>
        <begin position="280"/>
        <end position="309"/>
    </location>
</feature>
<keyword evidence="2" id="KW-0479">Metal-binding</keyword>
<reference evidence="6" key="1">
    <citation type="journal article" date="2021" name="bioRxiv">
        <title>Unraveling nitrogen, sulfur and carbon metabolic pathways and microbial community transcriptional responses to substrate deprivation and toxicity stresses in a bioreactor mimicking anoxic brackish coastal sediment conditions.</title>
        <authorList>
            <person name="Martins P.D."/>
            <person name="Echeveste M.J."/>
            <person name="Arshad A."/>
            <person name="Kurth J."/>
            <person name="Ouboter H."/>
            <person name="Jetten M.S.M."/>
            <person name="Welte C.U."/>
        </authorList>
    </citation>
    <scope>NUCLEOTIDE SEQUENCE</scope>
    <source>
        <strain evidence="6">MAG_39</strain>
    </source>
</reference>
<dbReference type="PANTHER" id="PTHR43687:SF4">
    <property type="entry name" value="BLR5484 PROTEIN"/>
    <property type="match status" value="1"/>
</dbReference>
<dbReference type="PANTHER" id="PTHR43687">
    <property type="entry name" value="ADENYLYLSULFATE REDUCTASE, BETA SUBUNIT"/>
    <property type="match status" value="1"/>
</dbReference>
<evidence type="ECO:0000256" key="2">
    <source>
        <dbReference type="ARBA" id="ARBA00022723"/>
    </source>
</evidence>
<evidence type="ECO:0000256" key="3">
    <source>
        <dbReference type="ARBA" id="ARBA00023004"/>
    </source>
</evidence>
<dbReference type="InterPro" id="IPR017900">
    <property type="entry name" value="4Fe4S_Fe_S_CS"/>
</dbReference>
<dbReference type="Pfam" id="PF13187">
    <property type="entry name" value="Fer4_9"/>
    <property type="match status" value="1"/>
</dbReference>
<dbReference type="PROSITE" id="PS51379">
    <property type="entry name" value="4FE4S_FER_2"/>
    <property type="match status" value="3"/>
</dbReference>
<keyword evidence="3" id="KW-0408">Iron</keyword>
<keyword evidence="4" id="KW-0411">Iron-sulfur</keyword>
<proteinExistence type="predicted"/>
<dbReference type="InterPro" id="IPR050572">
    <property type="entry name" value="Fe-S_Ferredoxin"/>
</dbReference>
<accession>A0A953M2F4</accession>
<name>A0A953M2F4_9BACT</name>
<dbReference type="PROSITE" id="PS00198">
    <property type="entry name" value="4FE4S_FER_1"/>
    <property type="match status" value="1"/>
</dbReference>
<dbReference type="Proteomes" id="UP000705867">
    <property type="component" value="Unassembled WGS sequence"/>
</dbReference>
<gene>
    <name evidence="6" type="ORF">K8I29_16095</name>
</gene>
<evidence type="ECO:0000256" key="1">
    <source>
        <dbReference type="ARBA" id="ARBA00022485"/>
    </source>
</evidence>
<feature type="domain" description="4Fe-4S ferredoxin-type" evidence="5">
    <location>
        <begin position="51"/>
        <end position="80"/>
    </location>
</feature>
<dbReference type="SUPFAM" id="SSF54862">
    <property type="entry name" value="4Fe-4S ferredoxins"/>
    <property type="match status" value="2"/>
</dbReference>
<comment type="caution">
    <text evidence="6">The sequence shown here is derived from an EMBL/GenBank/DDBJ whole genome shotgun (WGS) entry which is preliminary data.</text>
</comment>
<dbReference type="GO" id="GO:0051539">
    <property type="term" value="F:4 iron, 4 sulfur cluster binding"/>
    <property type="evidence" value="ECO:0007669"/>
    <property type="project" value="UniProtKB-KW"/>
</dbReference>
<sequence length="367" mass="40869">MINPTTVIAKMAEVVRIQKNSCVRLRHKNAQCRECITHCPAGAIQVGTAGENITIEWSKCIGCGICCTVCKTGVYTLKEFSDRLFLEKCRQAVVHDKGLEIRCKQAGGGTQCSGIEVPCLGIIDPAHLIGMVVYGASSLHLWHAECGRCNARHGDSCVSKSVGTTESLLRIFNPAKKVMITTGTHPAPFTREEKAARESGQKPEKMVSRRELFKYFKLQALFSAAETVDIFPEEQQKPERGGIGYTNFLPERRELLIAFLKRLGNPPGGVQDSSECALIAELEIESNECDGCGMCYHFCPTHALREYNDSDDARGKAAGREIRFKSSHCVKCDLCLVACYRKAICYTESFDRERFIEEREKILKKIE</sequence>